<accession>A0ABN7UFF8</accession>
<organism evidence="1 2">
    <name type="scientific">Gigaspora margarita</name>
    <dbReference type="NCBI Taxonomy" id="4874"/>
    <lineage>
        <taxon>Eukaryota</taxon>
        <taxon>Fungi</taxon>
        <taxon>Fungi incertae sedis</taxon>
        <taxon>Mucoromycota</taxon>
        <taxon>Glomeromycotina</taxon>
        <taxon>Glomeromycetes</taxon>
        <taxon>Diversisporales</taxon>
        <taxon>Gigasporaceae</taxon>
        <taxon>Gigaspora</taxon>
    </lineage>
</organism>
<reference evidence="1 2" key="1">
    <citation type="submission" date="2021-06" db="EMBL/GenBank/DDBJ databases">
        <authorList>
            <person name="Kallberg Y."/>
            <person name="Tangrot J."/>
            <person name="Rosling A."/>
        </authorList>
    </citation>
    <scope>NUCLEOTIDE SEQUENCE [LARGE SCALE GENOMIC DNA]</scope>
    <source>
        <strain evidence="1 2">120-4 pot B 10/14</strain>
    </source>
</reference>
<gene>
    <name evidence="1" type="ORF">GMARGA_LOCUS6069</name>
</gene>
<comment type="caution">
    <text evidence="1">The sequence shown here is derived from an EMBL/GenBank/DDBJ whole genome shotgun (WGS) entry which is preliminary data.</text>
</comment>
<protein>
    <submittedName>
        <fullName evidence="1">42426_t:CDS:1</fullName>
    </submittedName>
</protein>
<feature type="non-terminal residue" evidence="1">
    <location>
        <position position="259"/>
    </location>
</feature>
<evidence type="ECO:0000313" key="2">
    <source>
        <dbReference type="Proteomes" id="UP000789901"/>
    </source>
</evidence>
<name>A0ABN7UFF8_GIGMA</name>
<evidence type="ECO:0000313" key="1">
    <source>
        <dbReference type="EMBL" id="CAG8583642.1"/>
    </source>
</evidence>
<keyword evidence="2" id="KW-1185">Reference proteome</keyword>
<proteinExistence type="predicted"/>
<dbReference type="EMBL" id="CAJVQB010002678">
    <property type="protein sequence ID" value="CAG8583642.1"/>
    <property type="molecule type" value="Genomic_DNA"/>
</dbReference>
<sequence length="259" mass="29313">MECLVREINPELEILPLHNQLKAIPLQESPPTNAGYYYYQPTNKKDECKKLDYDPNNYQSLPTLLGFIDAKNVALLRAAVSKHYPNIFLNQQKLINATKTEELLHANLKRKADQISNDFEHKESCELEKTNINKEDLLELNIKNAIKSAKLGSAILISIEQYLLLILMQSCHNCNNKSFIDKVLNVISIGFQFTKAVAASGLAAGISYNAVQSLLAIIGITNQISSRTYHHYQKMYFSSFRNCATSSTKNALKKYIEHT</sequence>
<dbReference type="Proteomes" id="UP000789901">
    <property type="component" value="Unassembled WGS sequence"/>
</dbReference>